<dbReference type="GO" id="GO:0005829">
    <property type="term" value="C:cytosol"/>
    <property type="evidence" value="ECO:0007669"/>
    <property type="project" value="TreeGrafter"/>
</dbReference>
<sequence length="371" mass="42677">MSECEYYGICGGCAPKIESNLEAKIKNASELLGLQIFEVFSLESRGFRARCELGIFHENSKLYLTMRKGKDFIKITHCPNLLPSIQNTLKELIFILNQQEFSNFAHKLFALEILSTQNQETLITLIYHKSLTKDWEKMALKLKNTLEASLPLTFHIIGRSKGIKLAVKQDFIIEKLEILNKTYFYRYDEGAFTQPNPKINEKMIEWVLHNIKESKGDLLEMYCGCGNFTLPLSQKFSKVLATEISKTSIKAAKFATQTNQISNIYFVRLSGLECIEAINKTREFKRLREIDLENFNFQSVLVDPPRAGLGENVCKFLSQFNQIIYISCNIASLKEDLEILQKTHKIQKFAFFDQFPNTHHIESGVILNKIS</sequence>
<dbReference type="GO" id="GO:0030697">
    <property type="term" value="F:tRNA (uracil(54)-C5)-methyltransferase activity, S-adenosyl methionine-dependent"/>
    <property type="evidence" value="ECO:0007669"/>
    <property type="project" value="InterPro"/>
</dbReference>
<dbReference type="GO" id="GO:0000049">
    <property type="term" value="F:tRNA binding"/>
    <property type="evidence" value="ECO:0007669"/>
    <property type="project" value="TreeGrafter"/>
</dbReference>
<dbReference type="GO" id="GO:0019843">
    <property type="term" value="F:rRNA binding"/>
    <property type="evidence" value="ECO:0007669"/>
    <property type="project" value="TreeGrafter"/>
</dbReference>
<dbReference type="AlphaFoldDB" id="A0A2W6MS09"/>
<dbReference type="Pfam" id="PF05958">
    <property type="entry name" value="tRNA_U5-meth_tr"/>
    <property type="match status" value="1"/>
</dbReference>
<comment type="caution">
    <text evidence="7">The sequence shown here is derived from an EMBL/GenBank/DDBJ whole genome shotgun (WGS) entry which is preliminary data.</text>
</comment>
<evidence type="ECO:0000313" key="7">
    <source>
        <dbReference type="EMBL" id="PZT47335.1"/>
    </source>
</evidence>
<dbReference type="InterPro" id="IPR030390">
    <property type="entry name" value="MeTrfase_TrmA_AS"/>
</dbReference>
<feature type="binding site" evidence="5">
    <location>
        <position position="243"/>
    </location>
    <ligand>
        <name>S-adenosyl-L-methionine</name>
        <dbReference type="ChEBI" id="CHEBI:59789"/>
    </ligand>
</feature>
<proteinExistence type="inferred from homology"/>
<dbReference type="GO" id="GO:0008033">
    <property type="term" value="P:tRNA processing"/>
    <property type="evidence" value="ECO:0007669"/>
    <property type="project" value="UniProtKB-KW"/>
</dbReference>
<dbReference type="NCBIfam" id="TIGR02143">
    <property type="entry name" value="trmA_only"/>
    <property type="match status" value="1"/>
</dbReference>
<accession>A0A2W6MS09</accession>
<dbReference type="PROSITE" id="PS01230">
    <property type="entry name" value="TRMA_1"/>
    <property type="match status" value="1"/>
</dbReference>
<protein>
    <submittedName>
        <fullName evidence="7">tRNA (Uridine(54)-C5)-methyltransferase TrmA</fullName>
    </submittedName>
</protein>
<evidence type="ECO:0000256" key="3">
    <source>
        <dbReference type="ARBA" id="ARBA00022691"/>
    </source>
</evidence>
<dbReference type="InterPro" id="IPR010280">
    <property type="entry name" value="U5_MeTrfase_fam"/>
</dbReference>
<dbReference type="InterPro" id="IPR011869">
    <property type="entry name" value="TrmA_MeTrfase"/>
</dbReference>
<evidence type="ECO:0000256" key="1">
    <source>
        <dbReference type="ARBA" id="ARBA00022603"/>
    </source>
</evidence>
<dbReference type="OrthoDB" id="9804590at2"/>
<feature type="binding site" evidence="5">
    <location>
        <position position="194"/>
    </location>
    <ligand>
        <name>S-adenosyl-L-methionine</name>
        <dbReference type="ChEBI" id="CHEBI:59789"/>
    </ligand>
</feature>
<keyword evidence="1 5" id="KW-0489">Methyltransferase</keyword>
<dbReference type="HAMAP" id="MF_01011">
    <property type="entry name" value="RNA_methyltr_TrmA"/>
    <property type="match status" value="1"/>
</dbReference>
<keyword evidence="4" id="KW-0819">tRNA processing</keyword>
<dbReference type="RefSeq" id="WP_111230586.1">
    <property type="nucleotide sequence ID" value="NZ_NBIU01000042.1"/>
</dbReference>
<dbReference type="PANTHER" id="PTHR47790">
    <property type="entry name" value="TRNA/TMRNA (URACIL-C(5))-METHYLTRANSFERASE"/>
    <property type="match status" value="1"/>
</dbReference>
<feature type="active site" description="Nucleophile" evidence="5">
    <location>
        <position position="328"/>
    </location>
</feature>
<dbReference type="Gene3D" id="3.40.50.150">
    <property type="entry name" value="Vaccinia Virus protein VP39"/>
    <property type="match status" value="1"/>
</dbReference>
<organism evidence="7 8">
    <name type="scientific">Helicobacter valdiviensis</name>
    <dbReference type="NCBI Taxonomy" id="1458358"/>
    <lineage>
        <taxon>Bacteria</taxon>
        <taxon>Pseudomonadati</taxon>
        <taxon>Campylobacterota</taxon>
        <taxon>Epsilonproteobacteria</taxon>
        <taxon>Campylobacterales</taxon>
        <taxon>Helicobacteraceae</taxon>
        <taxon>Helicobacter</taxon>
    </lineage>
</organism>
<feature type="binding site" evidence="5">
    <location>
        <position position="303"/>
    </location>
    <ligand>
        <name>S-adenosyl-L-methionine</name>
        <dbReference type="ChEBI" id="CHEBI:59789"/>
    </ligand>
</feature>
<dbReference type="InterPro" id="IPR029063">
    <property type="entry name" value="SAM-dependent_MTases_sf"/>
</dbReference>
<keyword evidence="8" id="KW-1185">Reference proteome</keyword>
<comment type="similarity">
    <text evidence="5">Belongs to the class I-like SAM-binding methyltransferase superfamily. RNA M5U methyltransferase family.</text>
</comment>
<dbReference type="Proteomes" id="UP000249746">
    <property type="component" value="Unassembled WGS sequence"/>
</dbReference>
<feature type="active site" evidence="6">
    <location>
        <position position="328"/>
    </location>
</feature>
<evidence type="ECO:0000256" key="4">
    <source>
        <dbReference type="ARBA" id="ARBA00022694"/>
    </source>
</evidence>
<feature type="binding site" evidence="5">
    <location>
        <position position="222"/>
    </location>
    <ligand>
        <name>S-adenosyl-L-methionine</name>
        <dbReference type="ChEBI" id="CHEBI:59789"/>
    </ligand>
</feature>
<dbReference type="Gene3D" id="2.40.50.1070">
    <property type="match status" value="1"/>
</dbReference>
<reference evidence="7 8" key="1">
    <citation type="submission" date="2017-03" db="EMBL/GenBank/DDBJ databases">
        <title>Genomic and clinical evidence uncovers the enterohepatic species Helicobacter valdiviensis as a potential human intestinal pathogen.</title>
        <authorList>
            <person name="Fresia P."/>
            <person name="Jara R."/>
            <person name="Sierra R."/>
            <person name="Ferres I."/>
            <person name="Greif G."/>
            <person name="Iraola G."/>
            <person name="Collado L."/>
        </authorList>
    </citation>
    <scope>NUCLEOTIDE SEQUENCE [LARGE SCALE GENOMIC DNA]</scope>
    <source>
        <strain evidence="7 8">WBE14</strain>
    </source>
</reference>
<dbReference type="PROSITE" id="PS51687">
    <property type="entry name" value="SAM_MT_RNA_M5U"/>
    <property type="match status" value="1"/>
</dbReference>
<dbReference type="EMBL" id="NBIU01000042">
    <property type="protein sequence ID" value="PZT47335.1"/>
    <property type="molecule type" value="Genomic_DNA"/>
</dbReference>
<dbReference type="GO" id="GO:0032259">
    <property type="term" value="P:methylation"/>
    <property type="evidence" value="ECO:0007669"/>
    <property type="project" value="UniProtKB-KW"/>
</dbReference>
<evidence type="ECO:0000256" key="2">
    <source>
        <dbReference type="ARBA" id="ARBA00022679"/>
    </source>
</evidence>
<dbReference type="SUPFAM" id="SSF53335">
    <property type="entry name" value="S-adenosyl-L-methionine-dependent methyltransferases"/>
    <property type="match status" value="1"/>
</dbReference>
<keyword evidence="2 5" id="KW-0808">Transferase</keyword>
<gene>
    <name evidence="7" type="ORF">B6S12_09630</name>
</gene>
<keyword evidence="3 5" id="KW-0949">S-adenosyl-L-methionine</keyword>
<dbReference type="FunFam" id="3.40.50.150:FF:000012">
    <property type="entry name" value="tRNA/tmRNA (uracil-C(5))-methyltransferase"/>
    <property type="match status" value="1"/>
</dbReference>
<evidence type="ECO:0000313" key="8">
    <source>
        <dbReference type="Proteomes" id="UP000249746"/>
    </source>
</evidence>
<name>A0A2W6MS09_9HELI</name>
<evidence type="ECO:0000256" key="6">
    <source>
        <dbReference type="PROSITE-ProRule" id="PRU10015"/>
    </source>
</evidence>
<dbReference type="PANTHER" id="PTHR47790:SF2">
    <property type="entry name" value="TRNA_TMRNA (URACIL-C(5))-METHYLTRANSFERASE"/>
    <property type="match status" value="1"/>
</dbReference>
<evidence type="ECO:0000256" key="5">
    <source>
        <dbReference type="PROSITE-ProRule" id="PRU01024"/>
    </source>
</evidence>